<accession>A0A1R0X157</accession>
<evidence type="ECO:0000259" key="3">
    <source>
        <dbReference type="Pfam" id="PF05065"/>
    </source>
</evidence>
<comment type="subcellular location">
    <subcellularLocation>
        <location evidence="1">Virion</location>
    </subcellularLocation>
</comment>
<feature type="compositionally biased region" description="Basic and acidic residues" evidence="2">
    <location>
        <begin position="32"/>
        <end position="64"/>
    </location>
</feature>
<dbReference type="EMBL" id="MKQP01000041">
    <property type="protein sequence ID" value="OMD26537.1"/>
    <property type="molecule type" value="Genomic_DNA"/>
</dbReference>
<reference evidence="4 5" key="1">
    <citation type="submission" date="2016-10" db="EMBL/GenBank/DDBJ databases">
        <title>Paenibacillus species isolates.</title>
        <authorList>
            <person name="Beno S.M."/>
        </authorList>
    </citation>
    <scope>NUCLEOTIDE SEQUENCE [LARGE SCALE GENOMIC DNA]</scope>
    <source>
        <strain evidence="4 5">FSL H7-0604</strain>
    </source>
</reference>
<dbReference type="Gene3D" id="3.30.2400.10">
    <property type="entry name" value="Major capsid protein gp5"/>
    <property type="match status" value="1"/>
</dbReference>
<evidence type="ECO:0000256" key="2">
    <source>
        <dbReference type="SAM" id="MobiDB-lite"/>
    </source>
</evidence>
<feature type="region of interest" description="Disordered" evidence="2">
    <location>
        <begin position="32"/>
        <end position="87"/>
    </location>
</feature>
<sequence length="429" mass="47327">MGVKMMKNINEMRRDLTVIKKEASAVLEKALSEKRALSPEEEKRFSELEQKIKTEESAIQKEEEWQMSQMDGASSRSNKDKKSPVLKLEQRMSDQVREIAPHDFSFEEREGGKLSLGKMIRGVVTGDWLEAENERRAMSENTMSLGGYAVPLELSAQVIDLSRNKARVFQAGAGTVPMTTNRLTIARVTGDPTAHWVAENEKGIFSDVNFGQLNFQAKKLVALVKMSRELFEDAANIDSIVNNAISQSLALELDRVSLYGSGQGEEPKGLKSTQGVLKISMGANGGVISSYDVFSEATEYIQEQNGEPNAILYAPRTSGAIDRLKDSTGQPLQAPESVKNLQKLVTKQIPTNIKQGTNESASDAFVGDWSKLLVGIRHGLIIELSQEASDGEDSAFTQHQVWIKAVLRADVQIETPEHFNIIEGITKAV</sequence>
<dbReference type="InterPro" id="IPR024455">
    <property type="entry name" value="Phage_capsid"/>
</dbReference>
<evidence type="ECO:0000313" key="5">
    <source>
        <dbReference type="Proteomes" id="UP000187465"/>
    </source>
</evidence>
<feature type="compositionally biased region" description="Basic and acidic residues" evidence="2">
    <location>
        <begin position="77"/>
        <end position="87"/>
    </location>
</feature>
<protein>
    <recommendedName>
        <fullName evidence="3">Phage capsid-like C-terminal domain-containing protein</fullName>
    </recommendedName>
</protein>
<comment type="caution">
    <text evidence="4">The sequence shown here is derived from an EMBL/GenBank/DDBJ whole genome shotgun (WGS) entry which is preliminary data.</text>
</comment>
<proteinExistence type="predicted"/>
<feature type="compositionally biased region" description="Polar residues" evidence="2">
    <location>
        <begin position="66"/>
        <end position="76"/>
    </location>
</feature>
<dbReference type="Gene3D" id="3.30.2320.10">
    <property type="entry name" value="hypothetical protein PF0899 domain"/>
    <property type="match status" value="1"/>
</dbReference>
<dbReference type="Proteomes" id="UP000187465">
    <property type="component" value="Unassembled WGS sequence"/>
</dbReference>
<feature type="domain" description="Phage capsid-like C-terminal" evidence="3">
    <location>
        <begin position="146"/>
        <end position="422"/>
    </location>
</feature>
<dbReference type="SUPFAM" id="SSF56563">
    <property type="entry name" value="Major capsid protein gp5"/>
    <property type="match status" value="1"/>
</dbReference>
<evidence type="ECO:0000256" key="1">
    <source>
        <dbReference type="ARBA" id="ARBA00004328"/>
    </source>
</evidence>
<dbReference type="AlphaFoldDB" id="A0A1R0X157"/>
<organism evidence="4 5">
    <name type="scientific">Paenibacillus odorifer</name>
    <dbReference type="NCBI Taxonomy" id="189426"/>
    <lineage>
        <taxon>Bacteria</taxon>
        <taxon>Bacillati</taxon>
        <taxon>Bacillota</taxon>
        <taxon>Bacilli</taxon>
        <taxon>Bacillales</taxon>
        <taxon>Paenibacillaceae</taxon>
        <taxon>Paenibacillus</taxon>
    </lineage>
</organism>
<dbReference type="Pfam" id="PF05065">
    <property type="entry name" value="Phage_capsid"/>
    <property type="match status" value="1"/>
</dbReference>
<gene>
    <name evidence="4" type="ORF">BJP51_26765</name>
</gene>
<dbReference type="InterPro" id="IPR054612">
    <property type="entry name" value="Phage_capsid-like_C"/>
</dbReference>
<name>A0A1R0X157_9BACL</name>
<evidence type="ECO:0000313" key="4">
    <source>
        <dbReference type="EMBL" id="OMD26537.1"/>
    </source>
</evidence>
<dbReference type="NCBIfam" id="TIGR01554">
    <property type="entry name" value="major_cap_HK97"/>
    <property type="match status" value="1"/>
</dbReference>